<comment type="caution">
    <text evidence="3">The sequence shown here is derived from an EMBL/GenBank/DDBJ whole genome shotgun (WGS) entry which is preliminary data.</text>
</comment>
<proteinExistence type="predicted"/>
<dbReference type="InterPro" id="IPR025452">
    <property type="entry name" value="DUF4218"/>
</dbReference>
<keyword evidence="4" id="KW-1185">Reference proteome</keyword>
<accession>A0ABQ5G9B6</accession>
<evidence type="ECO:0000313" key="4">
    <source>
        <dbReference type="Proteomes" id="UP001151760"/>
    </source>
</evidence>
<feature type="domain" description="DUF4218" evidence="2">
    <location>
        <begin position="2"/>
        <end position="47"/>
    </location>
</feature>
<evidence type="ECO:0000256" key="1">
    <source>
        <dbReference type="SAM" id="MobiDB-lite"/>
    </source>
</evidence>
<protein>
    <submittedName>
        <fullName evidence="3">RNA-directed DNA polymerase, eukaryota</fullName>
    </submittedName>
</protein>
<keyword evidence="3" id="KW-0808">Transferase</keyword>
<name>A0ABQ5G9B6_9ASTR</name>
<organism evidence="3 4">
    <name type="scientific">Tanacetum coccineum</name>
    <dbReference type="NCBI Taxonomy" id="301880"/>
    <lineage>
        <taxon>Eukaryota</taxon>
        <taxon>Viridiplantae</taxon>
        <taxon>Streptophyta</taxon>
        <taxon>Embryophyta</taxon>
        <taxon>Tracheophyta</taxon>
        <taxon>Spermatophyta</taxon>
        <taxon>Magnoliopsida</taxon>
        <taxon>eudicotyledons</taxon>
        <taxon>Gunneridae</taxon>
        <taxon>Pentapetalae</taxon>
        <taxon>asterids</taxon>
        <taxon>campanulids</taxon>
        <taxon>Asterales</taxon>
        <taxon>Asteraceae</taxon>
        <taxon>Asteroideae</taxon>
        <taxon>Anthemideae</taxon>
        <taxon>Anthemidinae</taxon>
        <taxon>Tanacetum</taxon>
    </lineage>
</organism>
<gene>
    <name evidence="3" type="ORF">Tco_1031554</name>
</gene>
<reference evidence="3" key="2">
    <citation type="submission" date="2022-01" db="EMBL/GenBank/DDBJ databases">
        <authorList>
            <person name="Yamashiro T."/>
            <person name="Shiraishi A."/>
            <person name="Satake H."/>
            <person name="Nakayama K."/>
        </authorList>
    </citation>
    <scope>NUCLEOTIDE SEQUENCE</scope>
</reference>
<evidence type="ECO:0000259" key="2">
    <source>
        <dbReference type="Pfam" id="PF13960"/>
    </source>
</evidence>
<reference evidence="3" key="1">
    <citation type="journal article" date="2022" name="Int. J. Mol. Sci.">
        <title>Draft Genome of Tanacetum Coccineum: Genomic Comparison of Closely Related Tanacetum-Family Plants.</title>
        <authorList>
            <person name="Yamashiro T."/>
            <person name="Shiraishi A."/>
            <person name="Nakayama K."/>
            <person name="Satake H."/>
        </authorList>
    </citation>
    <scope>NUCLEOTIDE SEQUENCE</scope>
</reference>
<sequence>MRRRKYVRSKAKLDDSVAKNYVAYEALTLCLMYLHGVEKRFNDSERNWDAPIARHELYVDRSLQDESVYTSDDESKHGAKILNDGAQNSDVESDDECNVDGVSKTIFSDNVDECNVDGHGKETDKHQSEDPFGFYDLLNKLPAKGVRDAIPIFSHPPGFTPKTSCDAPHNVGENL</sequence>
<dbReference type="Pfam" id="PF13960">
    <property type="entry name" value="DUF4218"/>
    <property type="match status" value="1"/>
</dbReference>
<feature type="region of interest" description="Disordered" evidence="1">
    <location>
        <begin position="69"/>
        <end position="95"/>
    </location>
</feature>
<dbReference type="Proteomes" id="UP001151760">
    <property type="component" value="Unassembled WGS sequence"/>
</dbReference>
<evidence type="ECO:0000313" key="3">
    <source>
        <dbReference type="EMBL" id="GJT72268.1"/>
    </source>
</evidence>
<dbReference type="EMBL" id="BQNB010018244">
    <property type="protein sequence ID" value="GJT72268.1"/>
    <property type="molecule type" value="Genomic_DNA"/>
</dbReference>
<keyword evidence="3" id="KW-0695">RNA-directed DNA polymerase</keyword>
<keyword evidence="3" id="KW-0548">Nucleotidyltransferase</keyword>
<dbReference type="GO" id="GO:0003964">
    <property type="term" value="F:RNA-directed DNA polymerase activity"/>
    <property type="evidence" value="ECO:0007669"/>
    <property type="project" value="UniProtKB-KW"/>
</dbReference>